<evidence type="ECO:0000256" key="5">
    <source>
        <dbReference type="HAMAP-Rule" id="MF_00408"/>
    </source>
</evidence>
<dbReference type="NCBIfam" id="NF001593">
    <property type="entry name" value="PRK00394.1-2"/>
    <property type="match status" value="1"/>
</dbReference>
<dbReference type="GO" id="GO:0003700">
    <property type="term" value="F:DNA-binding transcription factor activity"/>
    <property type="evidence" value="ECO:0007669"/>
    <property type="project" value="UniProtKB-UniRule"/>
</dbReference>
<proteinExistence type="inferred from homology"/>
<evidence type="ECO:0000256" key="3">
    <source>
        <dbReference type="ARBA" id="ARBA00023125"/>
    </source>
</evidence>
<dbReference type="GO" id="GO:0006352">
    <property type="term" value="P:DNA-templated transcription initiation"/>
    <property type="evidence" value="ECO:0007669"/>
    <property type="project" value="InterPro"/>
</dbReference>
<keyword evidence="5" id="KW-0805">Transcription regulation</keyword>
<comment type="function">
    <text evidence="5">General factor that plays a role in the activation of archaeal genes transcribed by RNA polymerase. Binds specifically to the TATA box promoter element which lies close to the position of transcription initiation.</text>
</comment>
<organism evidence="6 7">
    <name type="scientific">Halorientalis regularis</name>
    <dbReference type="NCBI Taxonomy" id="660518"/>
    <lineage>
        <taxon>Archaea</taxon>
        <taxon>Methanobacteriati</taxon>
        <taxon>Methanobacteriota</taxon>
        <taxon>Stenosarchaea group</taxon>
        <taxon>Halobacteria</taxon>
        <taxon>Halobacteriales</taxon>
        <taxon>Haloarculaceae</taxon>
        <taxon>Halorientalis</taxon>
    </lineage>
</organism>
<dbReference type="AlphaFoldDB" id="A0A1G7RM29"/>
<dbReference type="Proteomes" id="UP000199076">
    <property type="component" value="Unassembled WGS sequence"/>
</dbReference>
<comment type="caution">
    <text evidence="5">Lacks conserved residue(s) required for the propagation of feature annotation.</text>
</comment>
<dbReference type="HAMAP" id="MF_00408">
    <property type="entry name" value="TATA_bind_prot_arch"/>
    <property type="match status" value="1"/>
</dbReference>
<evidence type="ECO:0000313" key="6">
    <source>
        <dbReference type="EMBL" id="SDG11745.1"/>
    </source>
</evidence>
<evidence type="ECO:0000256" key="4">
    <source>
        <dbReference type="ARBA" id="ARBA00023163"/>
    </source>
</evidence>
<dbReference type="OrthoDB" id="350539at2157"/>
<dbReference type="GO" id="GO:0003677">
    <property type="term" value="F:DNA binding"/>
    <property type="evidence" value="ECO:0007669"/>
    <property type="project" value="UniProtKB-KW"/>
</dbReference>
<keyword evidence="7" id="KW-1185">Reference proteome</keyword>
<reference evidence="7" key="1">
    <citation type="submission" date="2016-10" db="EMBL/GenBank/DDBJ databases">
        <authorList>
            <person name="Varghese N."/>
            <person name="Submissions S."/>
        </authorList>
    </citation>
    <scope>NUCLEOTIDE SEQUENCE [LARGE SCALE GENOMIC DNA]</scope>
    <source>
        <strain evidence="7">IBRC-M 10760</strain>
    </source>
</reference>
<dbReference type="RefSeq" id="WP_092694553.1">
    <property type="nucleotide sequence ID" value="NZ_FNBK01000015.1"/>
</dbReference>
<dbReference type="InterPro" id="IPR012295">
    <property type="entry name" value="TBP_dom_sf"/>
</dbReference>
<dbReference type="PRINTS" id="PR00686">
    <property type="entry name" value="TIFACTORIID"/>
</dbReference>
<keyword evidence="4 5" id="KW-0804">Transcription</keyword>
<accession>A0A1G7RM29</accession>
<dbReference type="Gene3D" id="3.30.310.10">
    <property type="entry name" value="TATA-Binding Protein"/>
    <property type="match status" value="2"/>
</dbReference>
<comment type="similarity">
    <text evidence="1 5">Belongs to the TBP family.</text>
</comment>
<dbReference type="PANTHER" id="PTHR10126">
    <property type="entry name" value="TATA-BOX BINDING PROTEIN"/>
    <property type="match status" value="1"/>
</dbReference>
<dbReference type="Pfam" id="PF00352">
    <property type="entry name" value="TBP"/>
    <property type="match status" value="2"/>
</dbReference>
<name>A0A1G7RM29_9EURY</name>
<evidence type="ECO:0000256" key="1">
    <source>
        <dbReference type="ARBA" id="ARBA00005560"/>
    </source>
</evidence>
<dbReference type="InterPro" id="IPR000814">
    <property type="entry name" value="TBP"/>
</dbReference>
<evidence type="ECO:0000313" key="7">
    <source>
        <dbReference type="Proteomes" id="UP000199076"/>
    </source>
</evidence>
<keyword evidence="2 5" id="KW-0677">Repeat</keyword>
<keyword evidence="3 5" id="KW-0238">DNA-binding</keyword>
<dbReference type="EMBL" id="FNBK01000015">
    <property type="protein sequence ID" value="SDG11745.1"/>
    <property type="molecule type" value="Genomic_DNA"/>
</dbReference>
<evidence type="ECO:0000256" key="2">
    <source>
        <dbReference type="ARBA" id="ARBA00022737"/>
    </source>
</evidence>
<gene>
    <name evidence="5" type="primary">tbp</name>
    <name evidence="6" type="ORF">SAMN05216218_11589</name>
</gene>
<sequence length="182" mass="19850">MVKIVNVVGSGSLDAEFDLERVATDIGSIAEYDPEKYPGMYLRFGEDAPLITVYRTGKYIVTGADSEEEAHAIRERFLNLLADNGMIAEPDDEWFRIQNLVCTAELGESLNLNALAIGLGLEKMEYEPEQFPGLIYRPPGANSVVLLFASGCVVITGSPDLDAAEETFAALRDEVTDLLAVD</sequence>
<protein>
    <recommendedName>
        <fullName evidence="5">TATA-box-binding protein</fullName>
    </recommendedName>
    <alternativeName>
        <fullName evidence="5">Box A-binding protein</fullName>
        <shortName evidence="5">BAP</shortName>
    </alternativeName>
    <alternativeName>
        <fullName evidence="5">TATA sequence-binding protein</fullName>
        <shortName evidence="5">TBP</shortName>
    </alternativeName>
    <alternativeName>
        <fullName evidence="5">TATA-box factor</fullName>
    </alternativeName>
</protein>
<dbReference type="STRING" id="660518.SAMN05216218_11589"/>
<dbReference type="SUPFAM" id="SSF55945">
    <property type="entry name" value="TATA-box binding protein-like"/>
    <property type="match status" value="2"/>
</dbReference>